<dbReference type="EMBL" id="MHPU01000008">
    <property type="protein sequence ID" value="OGZ89287.1"/>
    <property type="molecule type" value="Genomic_DNA"/>
</dbReference>
<dbReference type="InterPro" id="IPR014710">
    <property type="entry name" value="RmlC-like_jellyroll"/>
</dbReference>
<evidence type="ECO:0000313" key="1">
    <source>
        <dbReference type="EMBL" id="OGZ89287.1"/>
    </source>
</evidence>
<dbReference type="Proteomes" id="UP000178935">
    <property type="component" value="Unassembled WGS sequence"/>
</dbReference>
<reference evidence="1 2" key="1">
    <citation type="journal article" date="2016" name="Nat. Commun.">
        <title>Thousands of microbial genomes shed light on interconnected biogeochemical processes in an aquifer system.</title>
        <authorList>
            <person name="Anantharaman K."/>
            <person name="Brown C.T."/>
            <person name="Hug L.A."/>
            <person name="Sharon I."/>
            <person name="Castelle C.J."/>
            <person name="Probst A.J."/>
            <person name="Thomas B.C."/>
            <person name="Singh A."/>
            <person name="Wilkins M.J."/>
            <person name="Karaoz U."/>
            <person name="Brodie E.L."/>
            <person name="Williams K.H."/>
            <person name="Hubbard S.S."/>
            <person name="Banfield J.F."/>
        </authorList>
    </citation>
    <scope>NUCLEOTIDE SEQUENCE [LARGE SCALE GENOMIC DNA]</scope>
</reference>
<evidence type="ECO:0000313" key="2">
    <source>
        <dbReference type="Proteomes" id="UP000178935"/>
    </source>
</evidence>
<dbReference type="SUPFAM" id="SSF51182">
    <property type="entry name" value="RmlC-like cupins"/>
    <property type="match status" value="1"/>
</dbReference>
<evidence type="ECO:0008006" key="3">
    <source>
        <dbReference type="Google" id="ProtNLM"/>
    </source>
</evidence>
<proteinExistence type="predicted"/>
<gene>
    <name evidence="1" type="ORF">A2561_02545</name>
</gene>
<protein>
    <recommendedName>
        <fullName evidence="3">Sugar 3,4-ketoisomerase QdtA cupin domain-containing protein</fullName>
    </recommendedName>
</protein>
<name>A0A1G2JQ62_9BACT</name>
<organism evidence="1 2">
    <name type="scientific">Candidatus Staskawiczbacteria bacterium RIFOXYD1_FULL_32_13</name>
    <dbReference type="NCBI Taxonomy" id="1802234"/>
    <lineage>
        <taxon>Bacteria</taxon>
        <taxon>Candidatus Staskawicziibacteriota</taxon>
    </lineage>
</organism>
<dbReference type="InterPro" id="IPR011051">
    <property type="entry name" value="RmlC_Cupin_sf"/>
</dbReference>
<dbReference type="AlphaFoldDB" id="A0A1G2JQ62"/>
<accession>A0A1G2JQ62</accession>
<dbReference type="Gene3D" id="2.60.120.10">
    <property type="entry name" value="Jelly Rolls"/>
    <property type="match status" value="1"/>
</dbReference>
<comment type="caution">
    <text evidence="1">The sequence shown here is derived from an EMBL/GenBank/DDBJ whole genome shotgun (WGS) entry which is preliminary data.</text>
</comment>
<sequence>METEKIIHKNLILAIIVRENSWQEGLNFASTENDYLQVGFWNYKKGHKLNNHIHLVSHRQVQKTQEVVFVKNGKLRADIFLENEKFLTSIILNEGDVIFFLNGGHGYEILEDSTKVLEVKNGPYPGPEKDRKRF</sequence>